<sequence>MSPSALANLLHALPYVEETTPFGPEVLVQKVGDKMFACYPPVKEPLRLNLKCDPERAIEMREKYEEITPGYHMNKRHSNTLLLDGTLPPELVKELVEHSYDLVMKSLTRKKRDELSQDRFP</sequence>
<dbReference type="InterPro" id="IPR038056">
    <property type="entry name" value="YjbR-like_sf"/>
</dbReference>
<keyword evidence="1" id="KW-0238">DNA-binding</keyword>
<dbReference type="InterPro" id="IPR058532">
    <property type="entry name" value="YjbR/MT2646/Rv2570-like"/>
</dbReference>
<dbReference type="PANTHER" id="PTHR35145">
    <property type="entry name" value="CYTOPLASMIC PROTEIN-RELATED"/>
    <property type="match status" value="1"/>
</dbReference>
<dbReference type="SUPFAM" id="SSF142906">
    <property type="entry name" value="YjbR-like"/>
    <property type="match status" value="1"/>
</dbReference>
<accession>A0ABW5D508</accession>
<organism evidence="1 2">
    <name type="scientific">Luteolibacter algae</name>
    <dbReference type="NCBI Taxonomy" id="454151"/>
    <lineage>
        <taxon>Bacteria</taxon>
        <taxon>Pseudomonadati</taxon>
        <taxon>Verrucomicrobiota</taxon>
        <taxon>Verrucomicrobiia</taxon>
        <taxon>Verrucomicrobiales</taxon>
        <taxon>Verrucomicrobiaceae</taxon>
        <taxon>Luteolibacter</taxon>
    </lineage>
</organism>
<evidence type="ECO:0000313" key="1">
    <source>
        <dbReference type="EMBL" id="MFD2255615.1"/>
    </source>
</evidence>
<dbReference type="RefSeq" id="WP_386818272.1">
    <property type="nucleotide sequence ID" value="NZ_JBHUIT010000002.1"/>
</dbReference>
<name>A0ABW5D508_9BACT</name>
<dbReference type="PANTHER" id="PTHR35145:SF1">
    <property type="entry name" value="CYTOPLASMIC PROTEIN"/>
    <property type="match status" value="1"/>
</dbReference>
<gene>
    <name evidence="1" type="ORF">ACFSSA_02920</name>
</gene>
<dbReference type="GO" id="GO:0003677">
    <property type="term" value="F:DNA binding"/>
    <property type="evidence" value="ECO:0007669"/>
    <property type="project" value="UniProtKB-KW"/>
</dbReference>
<comment type="caution">
    <text evidence="1">The sequence shown here is derived from an EMBL/GenBank/DDBJ whole genome shotgun (WGS) entry which is preliminary data.</text>
</comment>
<keyword evidence="2" id="KW-1185">Reference proteome</keyword>
<dbReference type="Pfam" id="PF04237">
    <property type="entry name" value="YjbR"/>
    <property type="match status" value="1"/>
</dbReference>
<dbReference type="Gene3D" id="3.90.1150.30">
    <property type="match status" value="1"/>
</dbReference>
<proteinExistence type="predicted"/>
<dbReference type="Proteomes" id="UP001597375">
    <property type="component" value="Unassembled WGS sequence"/>
</dbReference>
<dbReference type="EMBL" id="JBHUIT010000002">
    <property type="protein sequence ID" value="MFD2255615.1"/>
    <property type="molecule type" value="Genomic_DNA"/>
</dbReference>
<dbReference type="InterPro" id="IPR007351">
    <property type="entry name" value="YjbR"/>
</dbReference>
<protein>
    <submittedName>
        <fullName evidence="1">MmcQ/YjbR family DNA-binding protein</fullName>
    </submittedName>
</protein>
<evidence type="ECO:0000313" key="2">
    <source>
        <dbReference type="Proteomes" id="UP001597375"/>
    </source>
</evidence>
<reference evidence="2" key="1">
    <citation type="journal article" date="2019" name="Int. J. Syst. Evol. Microbiol.">
        <title>The Global Catalogue of Microorganisms (GCM) 10K type strain sequencing project: providing services to taxonomists for standard genome sequencing and annotation.</title>
        <authorList>
            <consortium name="The Broad Institute Genomics Platform"/>
            <consortium name="The Broad Institute Genome Sequencing Center for Infectious Disease"/>
            <person name="Wu L."/>
            <person name="Ma J."/>
        </authorList>
    </citation>
    <scope>NUCLEOTIDE SEQUENCE [LARGE SCALE GENOMIC DNA]</scope>
    <source>
        <strain evidence="2">CGMCC 4.7106</strain>
    </source>
</reference>